<dbReference type="PANTHER" id="PTHR47744">
    <property type="entry name" value="OS05G0526300 PROTEIN"/>
    <property type="match status" value="1"/>
</dbReference>
<dbReference type="Pfam" id="PF24104">
    <property type="entry name" value="At5g52880_ARM"/>
    <property type="match status" value="1"/>
</dbReference>
<dbReference type="Proteomes" id="UP001497516">
    <property type="component" value="Chromosome 8"/>
</dbReference>
<sequence length="310" mass="34604">MGSALPLPSFASPSCSSEMSNPVVRYRELGYEEALAKVHRYPIVCRELSSILREAYPKLPKNLQSMIFDDTLAAFRLLPQMEMQSAVSAAHLLCQSAEAALPKQKKNLAVSEFRHAKVAQKRRWKAHHREETTAELPQDVLAHVFSFLDTQSLALAGNVCWSWNVASNNNLLWQAHYAEVFGSSSDSIGRKTKKSTHSIQENVNGEGTSVDWKEAFKRAYRGNCSKRLASNRGYCNRCKAVVWLDSMKCCSCNEAQGRSKQSQITHITSDQVVAYLLHGCSSLLSSSDSDSDSDEEIMSSLWFYAKHITG</sequence>
<dbReference type="SUPFAM" id="SSF81383">
    <property type="entry name" value="F-box domain"/>
    <property type="match status" value="1"/>
</dbReference>
<evidence type="ECO:0000259" key="1">
    <source>
        <dbReference type="PROSITE" id="PS50181"/>
    </source>
</evidence>
<dbReference type="PROSITE" id="PS50181">
    <property type="entry name" value="FBOX"/>
    <property type="match status" value="1"/>
</dbReference>
<keyword evidence="3" id="KW-1185">Reference proteome</keyword>
<dbReference type="InterPro" id="IPR036047">
    <property type="entry name" value="F-box-like_dom_sf"/>
</dbReference>
<dbReference type="InterPro" id="IPR057039">
    <property type="entry name" value="At5g52880_ARM"/>
</dbReference>
<reference evidence="2 3" key="1">
    <citation type="submission" date="2024-04" db="EMBL/GenBank/DDBJ databases">
        <authorList>
            <person name="Fracassetti M."/>
        </authorList>
    </citation>
    <scope>NUCLEOTIDE SEQUENCE [LARGE SCALE GENOMIC DNA]</scope>
</reference>
<dbReference type="SMART" id="SM00256">
    <property type="entry name" value="FBOX"/>
    <property type="match status" value="1"/>
</dbReference>
<dbReference type="InterPro" id="IPR001810">
    <property type="entry name" value="F-box_dom"/>
</dbReference>
<protein>
    <recommendedName>
        <fullName evidence="1">F-box domain-containing protein</fullName>
    </recommendedName>
</protein>
<organism evidence="2 3">
    <name type="scientific">Linum trigynum</name>
    <dbReference type="NCBI Taxonomy" id="586398"/>
    <lineage>
        <taxon>Eukaryota</taxon>
        <taxon>Viridiplantae</taxon>
        <taxon>Streptophyta</taxon>
        <taxon>Embryophyta</taxon>
        <taxon>Tracheophyta</taxon>
        <taxon>Spermatophyta</taxon>
        <taxon>Magnoliopsida</taxon>
        <taxon>eudicotyledons</taxon>
        <taxon>Gunneridae</taxon>
        <taxon>Pentapetalae</taxon>
        <taxon>rosids</taxon>
        <taxon>fabids</taxon>
        <taxon>Malpighiales</taxon>
        <taxon>Linaceae</taxon>
        <taxon>Linum</taxon>
    </lineage>
</organism>
<gene>
    <name evidence="2" type="ORF">LTRI10_LOCUS44648</name>
</gene>
<name>A0AAV2G2I0_9ROSI</name>
<feature type="domain" description="F-box" evidence="1">
    <location>
        <begin position="130"/>
        <end position="176"/>
    </location>
</feature>
<accession>A0AAV2G2I0</accession>
<dbReference type="Pfam" id="PF12937">
    <property type="entry name" value="F-box-like"/>
    <property type="match status" value="1"/>
</dbReference>
<evidence type="ECO:0000313" key="2">
    <source>
        <dbReference type="EMBL" id="CAL1404826.1"/>
    </source>
</evidence>
<dbReference type="Gene3D" id="1.20.1280.50">
    <property type="match status" value="1"/>
</dbReference>
<dbReference type="AlphaFoldDB" id="A0AAV2G2I0"/>
<proteinExistence type="predicted"/>
<dbReference type="EMBL" id="OZ034821">
    <property type="protein sequence ID" value="CAL1404826.1"/>
    <property type="molecule type" value="Genomic_DNA"/>
</dbReference>
<dbReference type="PANTHER" id="PTHR47744:SF1">
    <property type="entry name" value="OS05G0526300 PROTEIN"/>
    <property type="match status" value="1"/>
</dbReference>
<evidence type="ECO:0000313" key="3">
    <source>
        <dbReference type="Proteomes" id="UP001497516"/>
    </source>
</evidence>